<organism evidence="2 3">
    <name type="scientific">Amborella trichopoda</name>
    <dbReference type="NCBI Taxonomy" id="13333"/>
    <lineage>
        <taxon>Eukaryota</taxon>
        <taxon>Viridiplantae</taxon>
        <taxon>Streptophyta</taxon>
        <taxon>Embryophyta</taxon>
        <taxon>Tracheophyta</taxon>
        <taxon>Spermatophyta</taxon>
        <taxon>Magnoliopsida</taxon>
        <taxon>Amborellales</taxon>
        <taxon>Amborellaceae</taxon>
        <taxon>Amborella</taxon>
    </lineage>
</organism>
<dbReference type="Proteomes" id="UP000017836">
    <property type="component" value="Unassembled WGS sequence"/>
</dbReference>
<dbReference type="AlphaFoldDB" id="W1P4A4"/>
<gene>
    <name evidence="2" type="ORF">AMTR_s00096p00130880</name>
</gene>
<feature type="region of interest" description="Disordered" evidence="1">
    <location>
        <begin position="24"/>
        <end position="88"/>
    </location>
</feature>
<proteinExistence type="predicted"/>
<dbReference type="HOGENOM" id="CLU_2256904_0_0_1"/>
<evidence type="ECO:0000256" key="1">
    <source>
        <dbReference type="SAM" id="MobiDB-lite"/>
    </source>
</evidence>
<dbReference type="EMBL" id="KI394634">
    <property type="protein sequence ID" value="ERN02416.1"/>
    <property type="molecule type" value="Genomic_DNA"/>
</dbReference>
<sequence length="104" mass="11692">GMSMKRRVEEIGCAMEQGLAGKERWWRQEGRWGSPGGEKRKRRGGEGRGTRMRGIRFGRYQSRGERTEAKKAGSGGVGSSDSTMSWWGVRTSPWGVEEMKRALV</sequence>
<protein>
    <submittedName>
        <fullName evidence="2">Uncharacterized protein</fullName>
    </submittedName>
</protein>
<dbReference type="Gramene" id="ERN02416">
    <property type="protein sequence ID" value="ERN02416"/>
    <property type="gene ID" value="AMTR_s00096p00130880"/>
</dbReference>
<evidence type="ECO:0000313" key="2">
    <source>
        <dbReference type="EMBL" id="ERN02416.1"/>
    </source>
</evidence>
<accession>W1P4A4</accession>
<keyword evidence="3" id="KW-1185">Reference proteome</keyword>
<name>W1P4A4_AMBTC</name>
<reference evidence="3" key="1">
    <citation type="journal article" date="2013" name="Science">
        <title>The Amborella genome and the evolution of flowering plants.</title>
        <authorList>
            <consortium name="Amborella Genome Project"/>
        </authorList>
    </citation>
    <scope>NUCLEOTIDE SEQUENCE [LARGE SCALE GENOMIC DNA]</scope>
</reference>
<evidence type="ECO:0000313" key="3">
    <source>
        <dbReference type="Proteomes" id="UP000017836"/>
    </source>
</evidence>
<feature type="non-terminal residue" evidence="2">
    <location>
        <position position="1"/>
    </location>
</feature>
<feature type="compositionally biased region" description="Basic and acidic residues" evidence="1">
    <location>
        <begin position="62"/>
        <end position="71"/>
    </location>
</feature>